<dbReference type="AlphaFoldDB" id="A0A1C6YAR4"/>
<gene>
    <name evidence="2" type="ORF">PCHDS_000163500</name>
</gene>
<evidence type="ECO:0000313" key="3">
    <source>
        <dbReference type="Proteomes" id="UP000507536"/>
    </source>
</evidence>
<dbReference type="EMBL" id="LT608188">
    <property type="protein sequence ID" value="SCM20216.1"/>
    <property type="molecule type" value="Genomic_DNA"/>
</dbReference>
<protein>
    <recommendedName>
        <fullName evidence="4">Transmembrane protein</fullName>
    </recommendedName>
</protein>
<accession>A0A1C6YAR4</accession>
<feature type="transmembrane region" description="Helical" evidence="1">
    <location>
        <begin position="174"/>
        <end position="196"/>
    </location>
</feature>
<keyword evidence="1" id="KW-1133">Transmembrane helix</keyword>
<dbReference type="Proteomes" id="UP000507536">
    <property type="component" value="Chromosome 8"/>
</dbReference>
<feature type="transmembrane region" description="Helical" evidence="1">
    <location>
        <begin position="99"/>
        <end position="120"/>
    </location>
</feature>
<evidence type="ECO:0000256" key="1">
    <source>
        <dbReference type="SAM" id="Phobius"/>
    </source>
</evidence>
<keyword evidence="1" id="KW-0812">Transmembrane</keyword>
<keyword evidence="1" id="KW-0472">Membrane</keyword>
<feature type="transmembrane region" description="Helical" evidence="1">
    <location>
        <begin position="12"/>
        <end position="33"/>
    </location>
</feature>
<evidence type="ECO:0008006" key="4">
    <source>
        <dbReference type="Google" id="ProtNLM"/>
    </source>
</evidence>
<evidence type="ECO:0000313" key="2">
    <source>
        <dbReference type="EMBL" id="SCM20216.1"/>
    </source>
</evidence>
<name>A0A1C6YAR4_PLACE</name>
<proteinExistence type="predicted"/>
<reference evidence="2 3" key="1">
    <citation type="submission" date="2016-08" db="EMBL/GenBank/DDBJ databases">
        <authorList>
            <consortium name="Pathogen Informatics"/>
        </authorList>
    </citation>
    <scope>NUCLEOTIDE SEQUENCE [LARGE SCALE GENOMIC DNA]</scope>
    <source>
        <strain evidence="2 3">DS</strain>
    </source>
</reference>
<sequence length="284" mass="33603">MDPYKFNSWIRILISLCSIGAYILISLMLPLFVAESDFESMYGIYFVSPHNNGKYITWNKFESQMCANKGAYAITKKTRQFQENTVAMLCGSISFLKNYLLIAFIITIINMFLVKGVLIYTHFKEHPETFALKYVKYCNKLIIFIMCLAIINFMLFTFPFFFFNNHNEFGKTRFAYPGYYILMGDFFSHFIIILFIKRDKTILKCVCELEVLPWERKQKAIFHNIEFNDTLISPAEITNYLRNMFHEDNINEDQLKNLFGTNNYEDIYYMIMNNVKMNNQIGGF</sequence>
<organism evidence="2 3">
    <name type="scientific">Plasmodium chabaudi adami</name>
    <dbReference type="NCBI Taxonomy" id="5826"/>
    <lineage>
        <taxon>Eukaryota</taxon>
        <taxon>Sar</taxon>
        <taxon>Alveolata</taxon>
        <taxon>Apicomplexa</taxon>
        <taxon>Aconoidasida</taxon>
        <taxon>Haemosporida</taxon>
        <taxon>Plasmodiidae</taxon>
        <taxon>Plasmodium</taxon>
        <taxon>Plasmodium (Vinckeia)</taxon>
    </lineage>
</organism>
<feature type="transmembrane region" description="Helical" evidence="1">
    <location>
        <begin position="141"/>
        <end position="162"/>
    </location>
</feature>